<dbReference type="SMART" id="SM00530">
    <property type="entry name" value="HTH_XRE"/>
    <property type="match status" value="1"/>
</dbReference>
<protein>
    <submittedName>
        <fullName evidence="2">Helix-turn-helix domain-containing protein</fullName>
    </submittedName>
</protein>
<dbReference type="Proteomes" id="UP000236723">
    <property type="component" value="Unassembled WGS sequence"/>
</dbReference>
<dbReference type="OrthoDB" id="5177725at2"/>
<dbReference type="InterPro" id="IPR001387">
    <property type="entry name" value="Cro/C1-type_HTH"/>
</dbReference>
<dbReference type="Gene3D" id="1.10.260.40">
    <property type="entry name" value="lambda repressor-like DNA-binding domains"/>
    <property type="match status" value="1"/>
</dbReference>
<name>A0A1H6AGG0_9ACTN</name>
<dbReference type="EMBL" id="FNVO01000005">
    <property type="protein sequence ID" value="SEG47320.1"/>
    <property type="molecule type" value="Genomic_DNA"/>
</dbReference>
<evidence type="ECO:0000313" key="3">
    <source>
        <dbReference type="Proteomes" id="UP000236723"/>
    </source>
</evidence>
<dbReference type="Pfam" id="PF19054">
    <property type="entry name" value="DUF5753"/>
    <property type="match status" value="1"/>
</dbReference>
<accession>A0A1H6AGG0</accession>
<organism evidence="2 3">
    <name type="scientific">Thermomonospora echinospora</name>
    <dbReference type="NCBI Taxonomy" id="1992"/>
    <lineage>
        <taxon>Bacteria</taxon>
        <taxon>Bacillati</taxon>
        <taxon>Actinomycetota</taxon>
        <taxon>Actinomycetes</taxon>
        <taxon>Streptosporangiales</taxon>
        <taxon>Thermomonosporaceae</taxon>
        <taxon>Thermomonospora</taxon>
    </lineage>
</organism>
<dbReference type="InterPro" id="IPR010982">
    <property type="entry name" value="Lambda_DNA-bd_dom_sf"/>
</dbReference>
<dbReference type="GO" id="GO:0003677">
    <property type="term" value="F:DNA binding"/>
    <property type="evidence" value="ECO:0007669"/>
    <property type="project" value="InterPro"/>
</dbReference>
<gene>
    <name evidence="2" type="ORF">SAMN04489712_105414</name>
</gene>
<dbReference type="InterPro" id="IPR043917">
    <property type="entry name" value="DUF5753"/>
</dbReference>
<sequence>MPPSKKGPTLRSQWLGKHLRELRESAGLTLRDAGDYVQRDQGAISRWETGIVPARVPDVLALLNLYGVHDPAIRNALEQLSRDIWQKGWWDDYARETKTRVIDLAWLESRARRTKMYKAVVLDGLLQTRDYAREIMTANRPDYSPAKLERWLEFRASRQRKLTDDDPLLLDVVLDEATLRRMVGGAKVMRAQFAHLEDLAERPNITIRVLPFDAGAHASPLGAFTIFEMPEPYPDASHIETEAGSIYLEAESVERFALTYDCLLNSALPPEQSLAFIRALAERLSR</sequence>
<feature type="domain" description="HTH cro/C1-type" evidence="1">
    <location>
        <begin position="19"/>
        <end position="73"/>
    </location>
</feature>
<dbReference type="PROSITE" id="PS50943">
    <property type="entry name" value="HTH_CROC1"/>
    <property type="match status" value="1"/>
</dbReference>
<dbReference type="CDD" id="cd00093">
    <property type="entry name" value="HTH_XRE"/>
    <property type="match status" value="1"/>
</dbReference>
<dbReference type="SUPFAM" id="SSF47413">
    <property type="entry name" value="lambda repressor-like DNA-binding domains"/>
    <property type="match status" value="1"/>
</dbReference>
<reference evidence="3" key="1">
    <citation type="submission" date="2016-10" db="EMBL/GenBank/DDBJ databases">
        <authorList>
            <person name="Varghese N."/>
            <person name="Submissions S."/>
        </authorList>
    </citation>
    <scope>NUCLEOTIDE SEQUENCE [LARGE SCALE GENOMIC DNA]</scope>
    <source>
        <strain evidence="3">DSM 43163</strain>
    </source>
</reference>
<dbReference type="AlphaFoldDB" id="A0A1H6AGG0"/>
<keyword evidence="3" id="KW-1185">Reference proteome</keyword>
<dbReference type="RefSeq" id="WP_103938365.1">
    <property type="nucleotide sequence ID" value="NZ_FNVO01000005.1"/>
</dbReference>
<proteinExistence type="predicted"/>
<evidence type="ECO:0000259" key="1">
    <source>
        <dbReference type="PROSITE" id="PS50943"/>
    </source>
</evidence>
<dbReference type="Pfam" id="PF13560">
    <property type="entry name" value="HTH_31"/>
    <property type="match status" value="1"/>
</dbReference>
<evidence type="ECO:0000313" key="2">
    <source>
        <dbReference type="EMBL" id="SEG47320.1"/>
    </source>
</evidence>